<protein>
    <recommendedName>
        <fullName evidence="3">CxC1-like cysteine cluster associated with KDZ transposases domain-containing protein</fullName>
    </recommendedName>
</protein>
<dbReference type="PANTHER" id="PTHR33096">
    <property type="entry name" value="CXC2 DOMAIN-CONTAINING PROTEIN"/>
    <property type="match status" value="1"/>
</dbReference>
<reference evidence="4 5" key="1">
    <citation type="journal article" date="2016" name="Mol. Biol. Evol.">
        <title>Comparative Genomics of Early-Diverging Mushroom-Forming Fungi Provides Insights into the Origins of Lignocellulose Decay Capabilities.</title>
        <authorList>
            <person name="Nagy L.G."/>
            <person name="Riley R."/>
            <person name="Tritt A."/>
            <person name="Adam C."/>
            <person name="Daum C."/>
            <person name="Floudas D."/>
            <person name="Sun H."/>
            <person name="Yadav J.S."/>
            <person name="Pangilinan J."/>
            <person name="Larsson K.H."/>
            <person name="Matsuura K."/>
            <person name="Barry K."/>
            <person name="Labutti K."/>
            <person name="Kuo R."/>
            <person name="Ohm R.A."/>
            <person name="Bhattacharya S.S."/>
            <person name="Shirouzu T."/>
            <person name="Yoshinaga Y."/>
            <person name="Martin F.M."/>
            <person name="Grigoriev I.V."/>
            <person name="Hibbett D.S."/>
        </authorList>
    </citation>
    <scope>NUCLEOTIDE SEQUENCE [LARGE SCALE GENOMIC DNA]</scope>
    <source>
        <strain evidence="4 5">HHB9708</strain>
    </source>
</reference>
<evidence type="ECO:0000313" key="5">
    <source>
        <dbReference type="Proteomes" id="UP000076722"/>
    </source>
</evidence>
<dbReference type="AlphaFoldDB" id="A0A164PZQ9"/>
<sequence>QKKTKQWKRWTDEVIPSMEPLYRKLLRETDSLKRQPPAYKTPACTCGGKVRNIKVKCIMWDAIKDLTIPKCACRPASSQLLARGLFPCAPLEPSLAVQIPVLQLVTKLFLRVAPNISAFSETLEEFLADRNYKLKTKDSLRRRFSNALLWFNYLEDTLETNIDHLIHADSTDSSVTHDHSQESNPPSRTADLHSVNNSDAIIPPTSDPPKRSTSSSSDDHDGDTQNSRTQPSAYLRARCPLCFGGDWSKRTRKQLLDVLLELDACFTQKCKKSSTTDIPRSYPDSSFIDPEDLKQMEEEVSSKRPAKPKRKRDDAATDPAVDHVEPGMRLPTSVLDDCEKTFIAADERRIKASTKYFGDTGLMAILCRHDIPLFIVNMTSAGEKQYYALALIKKVFEHLPDDAKIGVLYDIGCQLHRSCVKWGFLKEFLPRLIFALAVFHAYGHQWACQVLYHPRKCEHFGRTDGEGCERFWSVIKHLIPGLRVSGHHRRLYVLDTQVVHIRRKAFDNLAHWLARKYHLCLKAQKEADEIIANCGHDVETLRRQWEKQVAHQTKPLQREDKVASLTAELQDLRDQEIELLDDSDAEDEQRADVLSKLERATKQLERAEKAVRNKEASLGLDAQAHLQKMKHSKYITVRANCRAVKYRLRARLRQRKYELQRIEKLCRNRILFNHIHHATDDKLSKQINTGVGHRDGSIKNTANTYNKLVSQLEELKRQKKAPPGAILPVRLETQGLFLLDVDDDIWQDLGLDDEEEEDEEADAETEGAEGDAERKTSPKWLSDPNIRDGIVGMLQADRCAEEFIRLEQERRAMQEWFMREWESLECAIEDTDDLDLLYALGLRRTRYIDLCRRWQEAVVTLPSPADLSSDWGPTREEL</sequence>
<evidence type="ECO:0000256" key="1">
    <source>
        <dbReference type="SAM" id="Coils"/>
    </source>
</evidence>
<gene>
    <name evidence="4" type="ORF">SISNIDRAFT_395865</name>
</gene>
<keyword evidence="1" id="KW-0175">Coiled coil</keyword>
<organism evidence="4 5">
    <name type="scientific">Sistotremastrum niveocremeum HHB9708</name>
    <dbReference type="NCBI Taxonomy" id="1314777"/>
    <lineage>
        <taxon>Eukaryota</taxon>
        <taxon>Fungi</taxon>
        <taxon>Dikarya</taxon>
        <taxon>Basidiomycota</taxon>
        <taxon>Agaricomycotina</taxon>
        <taxon>Agaricomycetes</taxon>
        <taxon>Sistotremastrales</taxon>
        <taxon>Sistotremastraceae</taxon>
        <taxon>Sertulicium</taxon>
        <taxon>Sertulicium niveocremeum</taxon>
    </lineage>
</organism>
<feature type="compositionally biased region" description="Basic and acidic residues" evidence="2">
    <location>
        <begin position="311"/>
        <end position="323"/>
    </location>
</feature>
<feature type="compositionally biased region" description="Basic and acidic residues" evidence="2">
    <location>
        <begin position="291"/>
        <end position="302"/>
    </location>
</feature>
<name>A0A164PZQ9_9AGAM</name>
<feature type="coiled-coil region" evidence="1">
    <location>
        <begin position="562"/>
        <end position="617"/>
    </location>
</feature>
<feature type="region of interest" description="Disordered" evidence="2">
    <location>
        <begin position="172"/>
        <end position="231"/>
    </location>
</feature>
<dbReference type="STRING" id="1314777.A0A164PZQ9"/>
<dbReference type="OrthoDB" id="3237105at2759"/>
<feature type="non-terminal residue" evidence="4">
    <location>
        <position position="1"/>
    </location>
</feature>
<feature type="domain" description="CxC1-like cysteine cluster associated with KDZ transposases" evidence="3">
    <location>
        <begin position="42"/>
        <end position="130"/>
    </location>
</feature>
<dbReference type="Pfam" id="PF18758">
    <property type="entry name" value="KDZ"/>
    <property type="match status" value="1"/>
</dbReference>
<dbReference type="EMBL" id="KV419429">
    <property type="protein sequence ID" value="KZS89187.1"/>
    <property type="molecule type" value="Genomic_DNA"/>
</dbReference>
<evidence type="ECO:0000259" key="3">
    <source>
        <dbReference type="Pfam" id="PF18802"/>
    </source>
</evidence>
<proteinExistence type="predicted"/>
<feature type="non-terminal residue" evidence="4">
    <location>
        <position position="878"/>
    </location>
</feature>
<feature type="region of interest" description="Disordered" evidence="2">
    <location>
        <begin position="274"/>
        <end position="323"/>
    </location>
</feature>
<evidence type="ECO:0000256" key="2">
    <source>
        <dbReference type="SAM" id="MobiDB-lite"/>
    </source>
</evidence>
<feature type="compositionally biased region" description="Basic and acidic residues" evidence="2">
    <location>
        <begin position="172"/>
        <end position="181"/>
    </location>
</feature>
<evidence type="ECO:0000313" key="4">
    <source>
        <dbReference type="EMBL" id="KZS89187.1"/>
    </source>
</evidence>
<feature type="compositionally biased region" description="Acidic residues" evidence="2">
    <location>
        <begin position="753"/>
        <end position="770"/>
    </location>
</feature>
<accession>A0A164PZQ9</accession>
<dbReference type="PANTHER" id="PTHR33096:SF1">
    <property type="entry name" value="CXC1-LIKE CYSTEINE CLUSTER ASSOCIATED WITH KDZ TRANSPOSASES DOMAIN-CONTAINING PROTEIN"/>
    <property type="match status" value="1"/>
</dbReference>
<keyword evidence="5" id="KW-1185">Reference proteome</keyword>
<dbReference type="Pfam" id="PF18802">
    <property type="entry name" value="CxC1"/>
    <property type="match status" value="1"/>
</dbReference>
<dbReference type="InterPro" id="IPR041320">
    <property type="entry name" value="CxC1"/>
</dbReference>
<dbReference type="InterPro" id="IPR040521">
    <property type="entry name" value="KDZ"/>
</dbReference>
<feature type="region of interest" description="Disordered" evidence="2">
    <location>
        <begin position="753"/>
        <end position="783"/>
    </location>
</feature>
<dbReference type="Proteomes" id="UP000076722">
    <property type="component" value="Unassembled WGS sequence"/>
</dbReference>